<sequence length="43" mass="4985">MEGFMIGSMFGIVAGLILIRKLEKRSERKWQDWMKENGVTKIG</sequence>
<proteinExistence type="predicted"/>
<dbReference type="AlphaFoldDB" id="A0A0F9LNP8"/>
<accession>A0A0F9LNP8</accession>
<gene>
    <name evidence="1" type="ORF">LCGC14_1486470</name>
</gene>
<dbReference type="EMBL" id="LAZR01010636">
    <property type="protein sequence ID" value="KKM65920.1"/>
    <property type="molecule type" value="Genomic_DNA"/>
</dbReference>
<reference evidence="1" key="1">
    <citation type="journal article" date="2015" name="Nature">
        <title>Complex archaea that bridge the gap between prokaryotes and eukaryotes.</title>
        <authorList>
            <person name="Spang A."/>
            <person name="Saw J.H."/>
            <person name="Jorgensen S.L."/>
            <person name="Zaremba-Niedzwiedzka K."/>
            <person name="Martijn J."/>
            <person name="Lind A.E."/>
            <person name="van Eijk R."/>
            <person name="Schleper C."/>
            <person name="Guy L."/>
            <person name="Ettema T.J."/>
        </authorList>
    </citation>
    <scope>NUCLEOTIDE SEQUENCE</scope>
</reference>
<evidence type="ECO:0000313" key="1">
    <source>
        <dbReference type="EMBL" id="KKM65920.1"/>
    </source>
</evidence>
<name>A0A0F9LNP8_9ZZZZ</name>
<organism evidence="1">
    <name type="scientific">marine sediment metagenome</name>
    <dbReference type="NCBI Taxonomy" id="412755"/>
    <lineage>
        <taxon>unclassified sequences</taxon>
        <taxon>metagenomes</taxon>
        <taxon>ecological metagenomes</taxon>
    </lineage>
</organism>
<comment type="caution">
    <text evidence="1">The sequence shown here is derived from an EMBL/GenBank/DDBJ whole genome shotgun (WGS) entry which is preliminary data.</text>
</comment>
<protein>
    <submittedName>
        <fullName evidence="1">Uncharacterized protein</fullName>
    </submittedName>
</protein>